<evidence type="ECO:0000256" key="1">
    <source>
        <dbReference type="SAM" id="MobiDB-lite"/>
    </source>
</evidence>
<evidence type="ECO:0008006" key="4">
    <source>
        <dbReference type="Google" id="ProtNLM"/>
    </source>
</evidence>
<name>A0ABN7B8I4_9HEMI</name>
<evidence type="ECO:0000313" key="2">
    <source>
        <dbReference type="EMBL" id="BES99097.1"/>
    </source>
</evidence>
<dbReference type="EMBL" id="AP028918">
    <property type="protein sequence ID" value="BES99097.1"/>
    <property type="molecule type" value="Genomic_DNA"/>
</dbReference>
<gene>
    <name evidence="2" type="ORF">NTJ_11913</name>
</gene>
<feature type="region of interest" description="Disordered" evidence="1">
    <location>
        <begin position="333"/>
        <end position="428"/>
    </location>
</feature>
<feature type="compositionally biased region" description="Polar residues" evidence="1">
    <location>
        <begin position="333"/>
        <end position="343"/>
    </location>
</feature>
<protein>
    <recommendedName>
        <fullName evidence="4">Phorbol-ester/DAG-type domain-containing protein</fullName>
    </recommendedName>
</protein>
<evidence type="ECO:0000313" key="3">
    <source>
        <dbReference type="Proteomes" id="UP001307889"/>
    </source>
</evidence>
<sequence length="428" mass="48742">MECIVCRKPLEAATRAKCAACGMEMHVTCTKVSEENWRKMNAERKSTWVGPCCRSLSDVKTFRDEFARIQRAQLARQTQHFDRLRAQLSEAVAVALGQIQNAVDRMADMRQAEQRTLQQCSDILEKLTNLSKQGGSGIEKSGELPEVKPTIIIESDIPSYLDPLIARVPIFRIDDPMSFLEALYELHLAAPEHFAAIVKRLGAADRNLNRLANECRDNLNFDAISRKILADFTSERTKLQMSVDHLMRPQSRNESFRDYADCILKYGFILKSYEAEDLVKFVLDGANSRARSFFSFQNVPKTLPELDRLVNEVEKLERANPVSIEDIPDLRSYNKSRFSQNRSRGIDKNRPGRRRRPEPKSSRCAQAPHGSGLKNYAGISPIRRNRRRSQVKTKWKISESNEICPLNRQMQHSVRPSSSLTMGPSNAS</sequence>
<dbReference type="Proteomes" id="UP001307889">
    <property type="component" value="Chromosome 10"/>
</dbReference>
<accession>A0ABN7B8I4</accession>
<keyword evidence="3" id="KW-1185">Reference proteome</keyword>
<reference evidence="2 3" key="1">
    <citation type="submission" date="2023-09" db="EMBL/GenBank/DDBJ databases">
        <title>Nesidiocoris tenuis whole genome shotgun sequence.</title>
        <authorList>
            <person name="Shibata T."/>
            <person name="Shimoda M."/>
            <person name="Kobayashi T."/>
            <person name="Uehara T."/>
        </authorList>
    </citation>
    <scope>NUCLEOTIDE SEQUENCE [LARGE SCALE GENOMIC DNA]</scope>
    <source>
        <strain evidence="2 3">Japan</strain>
    </source>
</reference>
<feature type="compositionally biased region" description="Polar residues" evidence="1">
    <location>
        <begin position="408"/>
        <end position="428"/>
    </location>
</feature>
<organism evidence="2 3">
    <name type="scientific">Nesidiocoris tenuis</name>
    <dbReference type="NCBI Taxonomy" id="355587"/>
    <lineage>
        <taxon>Eukaryota</taxon>
        <taxon>Metazoa</taxon>
        <taxon>Ecdysozoa</taxon>
        <taxon>Arthropoda</taxon>
        <taxon>Hexapoda</taxon>
        <taxon>Insecta</taxon>
        <taxon>Pterygota</taxon>
        <taxon>Neoptera</taxon>
        <taxon>Paraneoptera</taxon>
        <taxon>Hemiptera</taxon>
        <taxon>Heteroptera</taxon>
        <taxon>Panheteroptera</taxon>
        <taxon>Cimicomorpha</taxon>
        <taxon>Miridae</taxon>
        <taxon>Dicyphina</taxon>
        <taxon>Nesidiocoris</taxon>
    </lineage>
</organism>
<proteinExistence type="predicted"/>
<feature type="compositionally biased region" description="Basic residues" evidence="1">
    <location>
        <begin position="383"/>
        <end position="395"/>
    </location>
</feature>